<dbReference type="PROSITE" id="PS50283">
    <property type="entry name" value="NA_SOLUT_SYMP_3"/>
    <property type="match status" value="1"/>
</dbReference>
<dbReference type="InterPro" id="IPR001734">
    <property type="entry name" value="Na/solute_symporter"/>
</dbReference>
<feature type="transmembrane region" description="Helical" evidence="8">
    <location>
        <begin position="56"/>
        <end position="75"/>
    </location>
</feature>
<dbReference type="InterPro" id="IPR038377">
    <property type="entry name" value="Na/Glc_symporter_sf"/>
</dbReference>
<keyword evidence="4 8" id="KW-1133">Transmembrane helix</keyword>
<feature type="transmembrane region" description="Helical" evidence="8">
    <location>
        <begin position="112"/>
        <end position="134"/>
    </location>
</feature>
<dbReference type="STRING" id="7574.A0A1S3IXM9"/>
<dbReference type="GO" id="GO:0005412">
    <property type="term" value="F:D-glucose:sodium symporter activity"/>
    <property type="evidence" value="ECO:0007669"/>
    <property type="project" value="TreeGrafter"/>
</dbReference>
<evidence type="ECO:0000256" key="6">
    <source>
        <dbReference type="RuleBase" id="RU362091"/>
    </source>
</evidence>
<evidence type="ECO:0000313" key="9">
    <source>
        <dbReference type="Proteomes" id="UP000085678"/>
    </source>
</evidence>
<dbReference type="InParanoid" id="A0A1S3IXM9"/>
<dbReference type="KEGG" id="lak:106168459"/>
<gene>
    <name evidence="10" type="primary">LOC106168459</name>
</gene>
<keyword evidence="9" id="KW-1185">Reference proteome</keyword>
<dbReference type="Proteomes" id="UP000085678">
    <property type="component" value="Unplaced"/>
</dbReference>
<dbReference type="PANTHER" id="PTHR11819:SF195">
    <property type="entry name" value="SODIUM_GLUCOSE COTRANSPORTER 4"/>
    <property type="match status" value="1"/>
</dbReference>
<keyword evidence="5 8" id="KW-0472">Membrane</keyword>
<comment type="similarity">
    <text evidence="2 6">Belongs to the sodium:solute symporter (SSF) (TC 2.A.21) family.</text>
</comment>
<evidence type="ECO:0000256" key="2">
    <source>
        <dbReference type="ARBA" id="ARBA00006434"/>
    </source>
</evidence>
<dbReference type="AlphaFoldDB" id="A0A1S3IXM9"/>
<evidence type="ECO:0000256" key="3">
    <source>
        <dbReference type="ARBA" id="ARBA00022692"/>
    </source>
</evidence>
<dbReference type="PANTHER" id="PTHR11819">
    <property type="entry name" value="SOLUTE CARRIER FAMILY 5"/>
    <property type="match status" value="1"/>
</dbReference>
<organism evidence="9 10">
    <name type="scientific">Lingula anatina</name>
    <name type="common">Brachiopod</name>
    <name type="synonym">Lingula unguis</name>
    <dbReference type="NCBI Taxonomy" id="7574"/>
    <lineage>
        <taxon>Eukaryota</taxon>
        <taxon>Metazoa</taxon>
        <taxon>Spiralia</taxon>
        <taxon>Lophotrochozoa</taxon>
        <taxon>Brachiopoda</taxon>
        <taxon>Linguliformea</taxon>
        <taxon>Lingulata</taxon>
        <taxon>Lingulida</taxon>
        <taxon>Linguloidea</taxon>
        <taxon>Lingulidae</taxon>
        <taxon>Lingula</taxon>
    </lineage>
</organism>
<evidence type="ECO:0000313" key="10">
    <source>
        <dbReference type="RefSeq" id="XP_013402955.2"/>
    </source>
</evidence>
<comment type="subcellular location">
    <subcellularLocation>
        <location evidence="1">Membrane</location>
        <topology evidence="1">Multi-pass membrane protein</topology>
    </subcellularLocation>
</comment>
<proteinExistence type="inferred from homology"/>
<reference evidence="10" key="1">
    <citation type="submission" date="2025-08" db="UniProtKB">
        <authorList>
            <consortium name="RefSeq"/>
        </authorList>
    </citation>
    <scope>IDENTIFICATION</scope>
    <source>
        <tissue evidence="10">Gonads</tissue>
    </source>
</reference>
<name>A0A1S3IXM9_LINAN</name>
<dbReference type="GO" id="GO:0005886">
    <property type="term" value="C:plasma membrane"/>
    <property type="evidence" value="ECO:0007669"/>
    <property type="project" value="TreeGrafter"/>
</dbReference>
<feature type="region of interest" description="Disordered" evidence="7">
    <location>
        <begin position="199"/>
        <end position="228"/>
    </location>
</feature>
<evidence type="ECO:0000256" key="4">
    <source>
        <dbReference type="ARBA" id="ARBA00022989"/>
    </source>
</evidence>
<dbReference type="Pfam" id="PF00474">
    <property type="entry name" value="SSF"/>
    <property type="match status" value="1"/>
</dbReference>
<dbReference type="RefSeq" id="XP_013402955.2">
    <property type="nucleotide sequence ID" value="XM_013547501.2"/>
</dbReference>
<dbReference type="OrthoDB" id="6154318at2759"/>
<dbReference type="GeneID" id="106168459"/>
<keyword evidence="3 8" id="KW-0812">Transmembrane</keyword>
<dbReference type="Gene3D" id="1.20.1730.10">
    <property type="entry name" value="Sodium/glucose cotransporter"/>
    <property type="match status" value="1"/>
</dbReference>
<protein>
    <submittedName>
        <fullName evidence="10">Sodium/glucose cotransporter 4-like</fullName>
    </submittedName>
</protein>
<feature type="transmembrane region" description="Helical" evidence="8">
    <location>
        <begin position="87"/>
        <end position="105"/>
    </location>
</feature>
<evidence type="ECO:0000256" key="1">
    <source>
        <dbReference type="ARBA" id="ARBA00004141"/>
    </source>
</evidence>
<evidence type="ECO:0000256" key="7">
    <source>
        <dbReference type="SAM" id="MobiDB-lite"/>
    </source>
</evidence>
<accession>A0A1S3IXM9</accession>
<feature type="transmembrane region" description="Helical" evidence="8">
    <location>
        <begin position="154"/>
        <end position="175"/>
    </location>
</feature>
<evidence type="ECO:0000256" key="5">
    <source>
        <dbReference type="ARBA" id="ARBA00023136"/>
    </source>
</evidence>
<evidence type="ECO:0000256" key="8">
    <source>
        <dbReference type="SAM" id="Phobius"/>
    </source>
</evidence>
<sequence length="292" mass="32231">MEILRFRGLILAVMLSALTTTLTSIFNSASSIFTLDLWTKMRKQATETEKMIVGRIFILVLVVVSIAWIPILNAVQGGQLWNYLQSIYAYIAPPWCMVYLLGAAWNRTTEQGAFWGLLVGTAVGVTRMILDWSYPKHGCGEVDTRPAVLAEVHYLHFSILNTAISAIAIVVISLLTTPQEPAQLAGTTWFTRNRKRSSDLGLHTKEPGAGPGTNYEEQKQTEESSAAPTLKQKCFSVLCGVPSKGRPTGSAEESIRPTKLPSVQETIKWQRILNVNAVILMAVTVFVMALLY</sequence>
<feature type="transmembrane region" description="Helical" evidence="8">
    <location>
        <begin position="272"/>
        <end position="291"/>
    </location>
</feature>
<feature type="transmembrane region" description="Helical" evidence="8">
    <location>
        <begin position="6"/>
        <end position="35"/>
    </location>
</feature>